<evidence type="ECO:0000313" key="3">
    <source>
        <dbReference type="EMBL" id="OGG46470.1"/>
    </source>
</evidence>
<protein>
    <submittedName>
        <fullName evidence="3">Oxidoreductase</fullName>
    </submittedName>
</protein>
<evidence type="ECO:0000313" key="4">
    <source>
        <dbReference type="Proteomes" id="UP000178606"/>
    </source>
</evidence>
<dbReference type="SUPFAM" id="SSF51735">
    <property type="entry name" value="NAD(P)-binding Rossmann-fold domains"/>
    <property type="match status" value="1"/>
</dbReference>
<proteinExistence type="predicted"/>
<dbReference type="AlphaFoldDB" id="A0A1F6CBS4"/>
<accession>A0A1F6CBS4</accession>
<organism evidence="3 4">
    <name type="scientific">Handelsmanbacteria sp. (strain RIFCSPLOWO2_12_FULL_64_10)</name>
    <dbReference type="NCBI Taxonomy" id="1817868"/>
    <lineage>
        <taxon>Bacteria</taxon>
        <taxon>Candidatus Handelsmaniibacteriota</taxon>
    </lineage>
</organism>
<dbReference type="PANTHER" id="PTHR43377">
    <property type="entry name" value="BILIVERDIN REDUCTASE A"/>
    <property type="match status" value="1"/>
</dbReference>
<comment type="caution">
    <text evidence="3">The sequence shown here is derived from an EMBL/GenBank/DDBJ whole genome shotgun (WGS) entry which is preliminary data.</text>
</comment>
<dbReference type="GO" id="GO:0000166">
    <property type="term" value="F:nucleotide binding"/>
    <property type="evidence" value="ECO:0007669"/>
    <property type="project" value="InterPro"/>
</dbReference>
<dbReference type="Gene3D" id="3.40.50.720">
    <property type="entry name" value="NAD(P)-binding Rossmann-like Domain"/>
    <property type="match status" value="1"/>
</dbReference>
<gene>
    <name evidence="3" type="ORF">A3F84_11710</name>
</gene>
<dbReference type="Proteomes" id="UP000178606">
    <property type="component" value="Unassembled WGS sequence"/>
</dbReference>
<name>A0A1F6CBS4_HANXR</name>
<dbReference type="Gene3D" id="3.30.360.10">
    <property type="entry name" value="Dihydrodipicolinate Reductase, domain 2"/>
    <property type="match status" value="1"/>
</dbReference>
<dbReference type="EMBL" id="MFKF01000312">
    <property type="protein sequence ID" value="OGG46470.1"/>
    <property type="molecule type" value="Genomic_DNA"/>
</dbReference>
<evidence type="ECO:0000259" key="2">
    <source>
        <dbReference type="Pfam" id="PF22725"/>
    </source>
</evidence>
<dbReference type="InterPro" id="IPR051450">
    <property type="entry name" value="Gfo/Idh/MocA_Oxidoreductases"/>
</dbReference>
<dbReference type="InterPro" id="IPR055170">
    <property type="entry name" value="GFO_IDH_MocA-like_dom"/>
</dbReference>
<reference evidence="3 4" key="1">
    <citation type="journal article" date="2016" name="Nat. Commun.">
        <title>Thousands of microbial genomes shed light on interconnected biogeochemical processes in an aquifer system.</title>
        <authorList>
            <person name="Anantharaman K."/>
            <person name="Brown C.T."/>
            <person name="Hug L.A."/>
            <person name="Sharon I."/>
            <person name="Castelle C.J."/>
            <person name="Probst A.J."/>
            <person name="Thomas B.C."/>
            <person name="Singh A."/>
            <person name="Wilkins M.J."/>
            <person name="Karaoz U."/>
            <person name="Brodie E.L."/>
            <person name="Williams K.H."/>
            <person name="Hubbard S.S."/>
            <person name="Banfield J.F."/>
        </authorList>
    </citation>
    <scope>NUCLEOTIDE SEQUENCE [LARGE SCALE GENOMIC DNA]</scope>
    <source>
        <strain evidence="4">RIFCSPLOWO2_12_FULL_64_10</strain>
    </source>
</reference>
<dbReference type="Pfam" id="PF01408">
    <property type="entry name" value="GFO_IDH_MocA"/>
    <property type="match status" value="1"/>
</dbReference>
<dbReference type="PANTHER" id="PTHR43377:SF6">
    <property type="entry name" value="GFO_IDH_MOCA-LIKE OXIDOREDUCTASE N-TERMINAL DOMAIN-CONTAINING PROTEIN"/>
    <property type="match status" value="1"/>
</dbReference>
<feature type="domain" description="Gfo/Idh/MocA-like oxidoreductase N-terminal" evidence="1">
    <location>
        <begin position="5"/>
        <end position="121"/>
    </location>
</feature>
<dbReference type="Pfam" id="PF22725">
    <property type="entry name" value="GFO_IDH_MocA_C3"/>
    <property type="match status" value="1"/>
</dbReference>
<dbReference type="InterPro" id="IPR036291">
    <property type="entry name" value="NAD(P)-bd_dom_sf"/>
</dbReference>
<dbReference type="SUPFAM" id="SSF55347">
    <property type="entry name" value="Glyceraldehyde-3-phosphate dehydrogenase-like, C-terminal domain"/>
    <property type="match status" value="1"/>
</dbReference>
<evidence type="ECO:0000259" key="1">
    <source>
        <dbReference type="Pfam" id="PF01408"/>
    </source>
</evidence>
<feature type="domain" description="GFO/IDH/MocA-like oxidoreductase" evidence="2">
    <location>
        <begin position="129"/>
        <end position="239"/>
    </location>
</feature>
<sequence length="342" mass="37922">MNIIAQIGCGYWGPNLLRNFSAQPGCHVKWVVDQSPQRRAFVESNYPKTKAVPDWETALNDPEVEAVVIATPAATHCALAMDALRSGRHVFVEKPLAMSTQEADDLKALSASANRTLMVGHTFLYNAAVRYVRQLLDGGDLGDVYYIYSQRLNLGQVRSDVNAWWNLAPHDVSILLYLMGGELPASVSAHGVDYIQPGIEDVVFAVLTWRNRATAHIHVSWLDPGKVRRVTLVGGRKMIVYDDVSDDKIAILDKGVDRAPRPGERMDYDQFNAYQLIHRTGDVYLPRIDFQEPLKVEAAHFLECIRTGQTPLTGPQHARDVVAVLAAGQRSLREGGRSVAVI</sequence>
<dbReference type="InterPro" id="IPR000683">
    <property type="entry name" value="Gfo/Idh/MocA-like_OxRdtase_N"/>
</dbReference>